<sequence>MSRCVKECQDQRVEKRIFWDSRYALLPARGRLGTGARGDATSAITRCLRNDPIREMDERWLFTCLILLLADGAFCGRLYLQRVRSSQWTVFSFVCVDADARVTGRGRAYVTRWKIHLVCGSNDLLLAKHIVIRRRSVDRIRPSSRAWPVPSEHHSTLVRDCVNAPGTCTTKICKTALSKVATGTNALSVHAECHVLTDQLIRYNNCRAGTVVWYVQE</sequence>
<dbReference type="Proteomes" id="UP000299102">
    <property type="component" value="Unassembled WGS sequence"/>
</dbReference>
<comment type="caution">
    <text evidence="1">The sequence shown here is derived from an EMBL/GenBank/DDBJ whole genome shotgun (WGS) entry which is preliminary data.</text>
</comment>
<protein>
    <submittedName>
        <fullName evidence="1">Uncharacterized protein</fullName>
    </submittedName>
</protein>
<organism evidence="1 2">
    <name type="scientific">Eumeta variegata</name>
    <name type="common">Bagworm moth</name>
    <name type="synonym">Eumeta japonica</name>
    <dbReference type="NCBI Taxonomy" id="151549"/>
    <lineage>
        <taxon>Eukaryota</taxon>
        <taxon>Metazoa</taxon>
        <taxon>Ecdysozoa</taxon>
        <taxon>Arthropoda</taxon>
        <taxon>Hexapoda</taxon>
        <taxon>Insecta</taxon>
        <taxon>Pterygota</taxon>
        <taxon>Neoptera</taxon>
        <taxon>Endopterygota</taxon>
        <taxon>Lepidoptera</taxon>
        <taxon>Glossata</taxon>
        <taxon>Ditrysia</taxon>
        <taxon>Tineoidea</taxon>
        <taxon>Psychidae</taxon>
        <taxon>Oiketicinae</taxon>
        <taxon>Eumeta</taxon>
    </lineage>
</organism>
<reference evidence="1 2" key="1">
    <citation type="journal article" date="2019" name="Commun. Biol.">
        <title>The bagworm genome reveals a unique fibroin gene that provides high tensile strength.</title>
        <authorList>
            <person name="Kono N."/>
            <person name="Nakamura H."/>
            <person name="Ohtoshi R."/>
            <person name="Tomita M."/>
            <person name="Numata K."/>
            <person name="Arakawa K."/>
        </authorList>
    </citation>
    <scope>NUCLEOTIDE SEQUENCE [LARGE SCALE GENOMIC DNA]</scope>
</reference>
<gene>
    <name evidence="1" type="ORF">EVAR_32554_1</name>
</gene>
<dbReference type="EMBL" id="BGZK01000393">
    <property type="protein sequence ID" value="GBP41101.1"/>
    <property type="molecule type" value="Genomic_DNA"/>
</dbReference>
<dbReference type="AlphaFoldDB" id="A0A4C1VR12"/>
<proteinExistence type="predicted"/>
<name>A0A4C1VR12_EUMVA</name>
<evidence type="ECO:0000313" key="1">
    <source>
        <dbReference type="EMBL" id="GBP41101.1"/>
    </source>
</evidence>
<keyword evidence="2" id="KW-1185">Reference proteome</keyword>
<accession>A0A4C1VR12</accession>
<evidence type="ECO:0000313" key="2">
    <source>
        <dbReference type="Proteomes" id="UP000299102"/>
    </source>
</evidence>